<keyword evidence="2" id="KW-0732">Signal</keyword>
<dbReference type="EMBL" id="JAVDYC010000001">
    <property type="protein sequence ID" value="MDR7326072.1"/>
    <property type="molecule type" value="Genomic_DNA"/>
</dbReference>
<evidence type="ECO:0000256" key="1">
    <source>
        <dbReference type="SAM" id="MobiDB-lite"/>
    </source>
</evidence>
<evidence type="ECO:0000256" key="2">
    <source>
        <dbReference type="SAM" id="SignalP"/>
    </source>
</evidence>
<feature type="chain" id="PRO_5041970279" description="Secreted protein" evidence="2">
    <location>
        <begin position="25"/>
        <end position="296"/>
    </location>
</feature>
<sequence>MSTSDRPRRLIAALAAALCLTACGGTGGGDGGGAAGTTPTAWPQPVDGTLTEAMCDVLTPDDFLAEGVDVLRWETREKAPDVSPNAVRCHALGSHFFWLNLQPDPVSADLYFQWLLHQQDTAPIAENHVPGADQSWFTVSGTDPQLFVRRGSLIFGMRVGRMHDDTGFDPRAATATLAGRALERMPDVGRVATGKPHEMVLSVNGTNTEQATIGYVDPIAVEVVEEKVDLPWTRKILFPAFGQPMSITLDASASAPASFTTLPIVTCDITIDGEEEKRNNGPGPSTFCNGSYAEPR</sequence>
<name>A0AAE3ZW74_9ACTN</name>
<comment type="caution">
    <text evidence="3">The sequence shown here is derived from an EMBL/GenBank/DDBJ whole genome shotgun (WGS) entry which is preliminary data.</text>
</comment>
<evidence type="ECO:0000313" key="4">
    <source>
        <dbReference type="Proteomes" id="UP001183629"/>
    </source>
</evidence>
<dbReference type="InterPro" id="IPR038468">
    <property type="entry name" value="MmpS_C"/>
</dbReference>
<dbReference type="Proteomes" id="UP001183629">
    <property type="component" value="Unassembled WGS sequence"/>
</dbReference>
<feature type="signal peptide" evidence="2">
    <location>
        <begin position="1"/>
        <end position="24"/>
    </location>
</feature>
<dbReference type="Gene3D" id="2.60.40.2880">
    <property type="entry name" value="MmpS1-5, C-terminal soluble domain"/>
    <property type="match status" value="1"/>
</dbReference>
<accession>A0AAE3ZW74</accession>
<feature type="region of interest" description="Disordered" evidence="1">
    <location>
        <begin position="274"/>
        <end position="296"/>
    </location>
</feature>
<evidence type="ECO:0008006" key="5">
    <source>
        <dbReference type="Google" id="ProtNLM"/>
    </source>
</evidence>
<dbReference type="RefSeq" id="WP_310421302.1">
    <property type="nucleotide sequence ID" value="NZ_JAVDYC010000001.1"/>
</dbReference>
<protein>
    <recommendedName>
        <fullName evidence="5">Secreted protein</fullName>
    </recommendedName>
</protein>
<dbReference type="AlphaFoldDB" id="A0AAE3ZW74"/>
<gene>
    <name evidence="3" type="ORF">J2S44_006322</name>
</gene>
<organism evidence="3 4">
    <name type="scientific">Catenuloplanes niger</name>
    <dbReference type="NCBI Taxonomy" id="587534"/>
    <lineage>
        <taxon>Bacteria</taxon>
        <taxon>Bacillati</taxon>
        <taxon>Actinomycetota</taxon>
        <taxon>Actinomycetes</taxon>
        <taxon>Micromonosporales</taxon>
        <taxon>Micromonosporaceae</taxon>
        <taxon>Catenuloplanes</taxon>
    </lineage>
</organism>
<keyword evidence="4" id="KW-1185">Reference proteome</keyword>
<proteinExistence type="predicted"/>
<reference evidence="3 4" key="1">
    <citation type="submission" date="2023-07" db="EMBL/GenBank/DDBJ databases">
        <title>Sequencing the genomes of 1000 actinobacteria strains.</title>
        <authorList>
            <person name="Klenk H.-P."/>
        </authorList>
    </citation>
    <scope>NUCLEOTIDE SEQUENCE [LARGE SCALE GENOMIC DNA]</scope>
    <source>
        <strain evidence="3 4">DSM 44711</strain>
    </source>
</reference>
<evidence type="ECO:0000313" key="3">
    <source>
        <dbReference type="EMBL" id="MDR7326072.1"/>
    </source>
</evidence>